<evidence type="ECO:0000259" key="2">
    <source>
        <dbReference type="Pfam" id="PF14529"/>
    </source>
</evidence>
<accession>A0A8S3Q0R6</accession>
<dbReference type="SUPFAM" id="SSF56219">
    <property type="entry name" value="DNase I-like"/>
    <property type="match status" value="1"/>
</dbReference>
<dbReference type="Gene3D" id="3.60.10.10">
    <property type="entry name" value="Endonuclease/exonuclease/phosphatase"/>
    <property type="match status" value="1"/>
</dbReference>
<gene>
    <name evidence="3" type="ORF">MEDL_5558</name>
</gene>
<dbReference type="PANTHER" id="PTHR33395:SF22">
    <property type="entry name" value="REVERSE TRANSCRIPTASE DOMAIN-CONTAINING PROTEIN"/>
    <property type="match status" value="1"/>
</dbReference>
<dbReference type="Pfam" id="PF14529">
    <property type="entry name" value="Exo_endo_phos_2"/>
    <property type="match status" value="1"/>
</dbReference>
<protein>
    <recommendedName>
        <fullName evidence="2">Endonuclease/exonuclease/phosphatase domain-containing protein</fullName>
    </recommendedName>
</protein>
<dbReference type="EMBL" id="CAJPWZ010000321">
    <property type="protein sequence ID" value="CAG2190277.1"/>
    <property type="molecule type" value="Genomic_DNA"/>
</dbReference>
<evidence type="ECO:0000313" key="3">
    <source>
        <dbReference type="EMBL" id="CAG2190277.1"/>
    </source>
</evidence>
<proteinExistence type="predicted"/>
<name>A0A8S3Q0R6_MYTED</name>
<dbReference type="InterPro" id="IPR005135">
    <property type="entry name" value="Endo/exonuclease/phosphatase"/>
</dbReference>
<dbReference type="GO" id="GO:0003824">
    <property type="term" value="F:catalytic activity"/>
    <property type="evidence" value="ECO:0007669"/>
    <property type="project" value="InterPro"/>
</dbReference>
<keyword evidence="4" id="KW-1185">Reference proteome</keyword>
<evidence type="ECO:0000313" key="4">
    <source>
        <dbReference type="Proteomes" id="UP000683360"/>
    </source>
</evidence>
<dbReference type="GO" id="GO:0031012">
    <property type="term" value="C:extracellular matrix"/>
    <property type="evidence" value="ECO:0007669"/>
    <property type="project" value="TreeGrafter"/>
</dbReference>
<feature type="region of interest" description="Disordered" evidence="1">
    <location>
        <begin position="295"/>
        <end position="316"/>
    </location>
</feature>
<dbReference type="GO" id="GO:0061343">
    <property type="term" value="P:cell adhesion involved in heart morphogenesis"/>
    <property type="evidence" value="ECO:0007669"/>
    <property type="project" value="TreeGrafter"/>
</dbReference>
<sequence length="416" mass="48793">MYEKNLETDEGRGLLLYIDSNLESTEVNMEAQFQENIFIKIKLNQNDKLLIGLIYRSPSNNTKEYNDKLTELISEATQKGFSHILIMGDFNYPAIDWEIWNTKGDNVNSIENRFLESIQENFLFQHTTKPTRWRGTDTPHTLDLILTNEEEMINNLEYMSPLGKSDHCVLSFDYNCYINIKNKPRIAKLYDHGNYHDFKIELDKINWQEDIKDDFSVDTNWKYFLTTLNELEQRFVPTKKMTQIGKKKNAFPVDKKTRELIKRKNILSKKIVTNQDPEIRAEYNRLRKIKVKTREGIGDLHTDPDDTKSPKTDDDKEKAEILSEYFASVFTQEPDDEIPVPNPINIENELTELIINKDMIMKHLKKLKIDKSPGPDKLHPRLLQETMESIAEPLSLIFNQSLNEKDSTKRMEECTC</sequence>
<dbReference type="Proteomes" id="UP000683360">
    <property type="component" value="Unassembled WGS sequence"/>
</dbReference>
<comment type="caution">
    <text evidence="3">The sequence shown here is derived from an EMBL/GenBank/DDBJ whole genome shotgun (WGS) entry which is preliminary data.</text>
</comment>
<evidence type="ECO:0000256" key="1">
    <source>
        <dbReference type="SAM" id="MobiDB-lite"/>
    </source>
</evidence>
<organism evidence="3 4">
    <name type="scientific">Mytilus edulis</name>
    <name type="common">Blue mussel</name>
    <dbReference type="NCBI Taxonomy" id="6550"/>
    <lineage>
        <taxon>Eukaryota</taxon>
        <taxon>Metazoa</taxon>
        <taxon>Spiralia</taxon>
        <taxon>Lophotrochozoa</taxon>
        <taxon>Mollusca</taxon>
        <taxon>Bivalvia</taxon>
        <taxon>Autobranchia</taxon>
        <taxon>Pteriomorphia</taxon>
        <taxon>Mytilida</taxon>
        <taxon>Mytiloidea</taxon>
        <taxon>Mytilidae</taxon>
        <taxon>Mytilinae</taxon>
        <taxon>Mytilus</taxon>
    </lineage>
</organism>
<dbReference type="GO" id="GO:0007508">
    <property type="term" value="P:larval heart development"/>
    <property type="evidence" value="ECO:0007669"/>
    <property type="project" value="TreeGrafter"/>
</dbReference>
<dbReference type="OrthoDB" id="6152956at2759"/>
<feature type="domain" description="Endonuclease/exonuclease/phosphatase" evidence="2">
    <location>
        <begin position="51"/>
        <end position="169"/>
    </location>
</feature>
<reference evidence="3" key="1">
    <citation type="submission" date="2021-03" db="EMBL/GenBank/DDBJ databases">
        <authorList>
            <person name="Bekaert M."/>
        </authorList>
    </citation>
    <scope>NUCLEOTIDE SEQUENCE</scope>
</reference>
<dbReference type="InterPro" id="IPR036691">
    <property type="entry name" value="Endo/exonu/phosph_ase_sf"/>
</dbReference>
<dbReference type="AlphaFoldDB" id="A0A8S3Q0R6"/>
<dbReference type="PANTHER" id="PTHR33395">
    <property type="entry name" value="TRANSCRIPTASE, PUTATIVE-RELATED-RELATED"/>
    <property type="match status" value="1"/>
</dbReference>